<accession>A0A7J9JZ58</accession>
<sequence length="285" mass="30962">MENELASLQISAFEDDEMPIAGPSNTPKLLYDFFLVDCFVTTNVGGERRFMDVQHSSVGFPSSEYDAKQVHNGNLSFIRMRVRLDIWALLKRRKKILLSLMMRDVTDAGMEYDASVQAIGRQAVAVENVWLQKRVSGSVVSGVSSVGASDGGGWDSPFGTISGPVDLVLGLNLERVSPGGPSDALGIVTELETVPLPHGVGMKHHRVVSGPSVVSGILDSTGLIDECVWACHNFILATTKGAGSEPPLDGWGDFNEIRFLFEKRGGGQEERCMEEFKTVLADFLL</sequence>
<reference evidence="1 2" key="1">
    <citation type="journal article" date="2019" name="Genome Biol. Evol.">
        <title>Insights into the evolution of the New World diploid cottons (Gossypium, subgenus Houzingenia) based on genome sequencing.</title>
        <authorList>
            <person name="Grover C.E."/>
            <person name="Arick M.A. 2nd"/>
            <person name="Thrash A."/>
            <person name="Conover J.L."/>
            <person name="Sanders W.S."/>
            <person name="Peterson D.G."/>
            <person name="Frelichowski J.E."/>
            <person name="Scheffler J.A."/>
            <person name="Scheffler B.E."/>
            <person name="Wendel J.F."/>
        </authorList>
    </citation>
    <scope>NUCLEOTIDE SEQUENCE [LARGE SCALE GENOMIC DNA]</scope>
    <source>
        <strain evidence="1">6</strain>
        <tissue evidence="1">Leaf</tissue>
    </source>
</reference>
<name>A0A7J9JZ58_9ROSI</name>
<dbReference type="EMBL" id="JABFAE010000010">
    <property type="protein sequence ID" value="MBA0839470.1"/>
    <property type="molecule type" value="Genomic_DNA"/>
</dbReference>
<organism evidence="1 2">
    <name type="scientific">Gossypium armourianum</name>
    <dbReference type="NCBI Taxonomy" id="34283"/>
    <lineage>
        <taxon>Eukaryota</taxon>
        <taxon>Viridiplantae</taxon>
        <taxon>Streptophyta</taxon>
        <taxon>Embryophyta</taxon>
        <taxon>Tracheophyta</taxon>
        <taxon>Spermatophyta</taxon>
        <taxon>Magnoliopsida</taxon>
        <taxon>eudicotyledons</taxon>
        <taxon>Gunneridae</taxon>
        <taxon>Pentapetalae</taxon>
        <taxon>rosids</taxon>
        <taxon>malvids</taxon>
        <taxon>Malvales</taxon>
        <taxon>Malvaceae</taxon>
        <taxon>Malvoideae</taxon>
        <taxon>Gossypium</taxon>
    </lineage>
</organism>
<gene>
    <name evidence="1" type="ORF">Goarm_005184</name>
</gene>
<proteinExistence type="predicted"/>
<evidence type="ECO:0000313" key="2">
    <source>
        <dbReference type="Proteomes" id="UP000593575"/>
    </source>
</evidence>
<comment type="caution">
    <text evidence="1">The sequence shown here is derived from an EMBL/GenBank/DDBJ whole genome shotgun (WGS) entry which is preliminary data.</text>
</comment>
<protein>
    <submittedName>
        <fullName evidence="1">Uncharacterized protein</fullName>
    </submittedName>
</protein>
<dbReference type="Proteomes" id="UP000593575">
    <property type="component" value="Unassembled WGS sequence"/>
</dbReference>
<dbReference type="AlphaFoldDB" id="A0A7J9JZ58"/>
<keyword evidence="2" id="KW-1185">Reference proteome</keyword>
<evidence type="ECO:0000313" key="1">
    <source>
        <dbReference type="EMBL" id="MBA0839470.1"/>
    </source>
</evidence>